<keyword evidence="2" id="KW-1185">Reference proteome</keyword>
<comment type="caution">
    <text evidence="1">The sequence shown here is derived from an EMBL/GenBank/DDBJ whole genome shotgun (WGS) entry which is preliminary data.</text>
</comment>
<evidence type="ECO:0000313" key="2">
    <source>
        <dbReference type="Proteomes" id="UP000622797"/>
    </source>
</evidence>
<reference evidence="1" key="2">
    <citation type="submission" date="2020-05" db="EMBL/GenBank/DDBJ databases">
        <authorList>
            <person name="Kim H.-S."/>
            <person name="Proctor R.H."/>
            <person name="Brown D.W."/>
        </authorList>
    </citation>
    <scope>NUCLEOTIDE SEQUENCE</scope>
    <source>
        <strain evidence="1">NRRL 20472</strain>
    </source>
</reference>
<accession>A0A8H4X6Y2</accession>
<dbReference type="EMBL" id="JABEXW010000465">
    <property type="protein sequence ID" value="KAF4963545.1"/>
    <property type="molecule type" value="Genomic_DNA"/>
</dbReference>
<name>A0A8H4X6Y2_9HYPO</name>
<evidence type="ECO:0000313" key="1">
    <source>
        <dbReference type="EMBL" id="KAF4963545.1"/>
    </source>
</evidence>
<organism evidence="1 2">
    <name type="scientific">Fusarium sarcochroum</name>
    <dbReference type="NCBI Taxonomy" id="1208366"/>
    <lineage>
        <taxon>Eukaryota</taxon>
        <taxon>Fungi</taxon>
        <taxon>Dikarya</taxon>
        <taxon>Ascomycota</taxon>
        <taxon>Pezizomycotina</taxon>
        <taxon>Sordariomycetes</taxon>
        <taxon>Hypocreomycetidae</taxon>
        <taxon>Hypocreales</taxon>
        <taxon>Nectriaceae</taxon>
        <taxon>Fusarium</taxon>
        <taxon>Fusarium lateritium species complex</taxon>
    </lineage>
</organism>
<reference evidence="1" key="1">
    <citation type="journal article" date="2020" name="BMC Genomics">
        <title>Correction to: Identification and distribution of gene clusters required for synthesis of sphingolipid metabolism inhibitors in diverse species of the filamentous fungus Fusarium.</title>
        <authorList>
            <person name="Kim H.S."/>
            <person name="Lohmar J.M."/>
            <person name="Busman M."/>
            <person name="Brown D.W."/>
            <person name="Naumann T.A."/>
            <person name="Divon H.H."/>
            <person name="Lysoe E."/>
            <person name="Uhlig S."/>
            <person name="Proctor R.H."/>
        </authorList>
    </citation>
    <scope>NUCLEOTIDE SEQUENCE</scope>
    <source>
        <strain evidence="1">NRRL 20472</strain>
    </source>
</reference>
<protein>
    <submittedName>
        <fullName evidence="1">Uncharacterized protein</fullName>
    </submittedName>
</protein>
<proteinExistence type="predicted"/>
<sequence>MGVQATFCVSVKDAKDWYNENEAQKVLDDAVASIQDWKVFSDLETWPEPLDMSIARIGAVEQKATVYNYDGSEAEAYHEMRRKFQKFSVKM</sequence>
<dbReference type="Proteomes" id="UP000622797">
    <property type="component" value="Unassembled WGS sequence"/>
</dbReference>
<gene>
    <name evidence="1" type="ORF">FSARC_8450</name>
</gene>
<dbReference type="AlphaFoldDB" id="A0A8H4X6Y2"/>